<name>A0A1I4WGG7_9FLAO</name>
<evidence type="ECO:0000256" key="1">
    <source>
        <dbReference type="PROSITE-ProRule" id="PRU00339"/>
    </source>
</evidence>
<evidence type="ECO:0000313" key="4">
    <source>
        <dbReference type="Proteomes" id="UP000182961"/>
    </source>
</evidence>
<feature type="repeat" description="TPR" evidence="1">
    <location>
        <begin position="231"/>
        <end position="264"/>
    </location>
</feature>
<dbReference type="EMBL" id="FOUT01000006">
    <property type="protein sequence ID" value="SFN12768.1"/>
    <property type="molecule type" value="Genomic_DNA"/>
</dbReference>
<reference evidence="4" key="1">
    <citation type="submission" date="2016-10" db="EMBL/GenBank/DDBJ databases">
        <authorList>
            <person name="Varghese N."/>
            <person name="Submissions S."/>
        </authorList>
    </citation>
    <scope>NUCLEOTIDE SEQUENCE [LARGE SCALE GENOMIC DNA]</scope>
    <source>
        <strain evidence="4">DSM 4002</strain>
    </source>
</reference>
<sequence>MKKIYFCTLLVFGLSLSGFAQKEKIADAQIELTKGNVEVSLQILNSIEYLIINAKEEDKSDFYFLKAKSYIALANKKIDAPKNMALAVACYKEILVFEIDSNKFKYAVQARQGIIDLKNELEISAATDNNARNFSESANKMVYLYEMDNKDTVQLYNAASNYFNAKQYDLALKNYELLKSLKYTGNALEYYAVNKNTNQEELFSSLRKRDLSVKEGSHIEPRNTKASSKKVEILKKIAFLYAEKGDLTNAEINYKTLVDLNPNDVDNYIDLASIVLDRKKDISSKMSMLGTSVEDAKQYDVLKNQKDDLVKSAVVYLEKALKLDPSNSDVSKLLMNLYRALDMMDKYEALKTKS</sequence>
<protein>
    <submittedName>
        <fullName evidence="3">Tetratricopeptide repeat-containing protein</fullName>
    </submittedName>
</protein>
<dbReference type="eggNOG" id="COG0457">
    <property type="taxonomic scope" value="Bacteria"/>
</dbReference>
<feature type="chain" id="PRO_5010336860" evidence="2">
    <location>
        <begin position="21"/>
        <end position="354"/>
    </location>
</feature>
<dbReference type="InterPro" id="IPR011990">
    <property type="entry name" value="TPR-like_helical_dom_sf"/>
</dbReference>
<gene>
    <name evidence="3" type="ORF">SAMN05444143_106188</name>
</gene>
<dbReference type="RefSeq" id="WP_024981868.1">
    <property type="nucleotide sequence ID" value="NZ_CBCRUM010000011.1"/>
</dbReference>
<keyword evidence="1" id="KW-0802">TPR repeat</keyword>
<dbReference type="PROSITE" id="PS50005">
    <property type="entry name" value="TPR"/>
    <property type="match status" value="1"/>
</dbReference>
<dbReference type="SUPFAM" id="SSF48452">
    <property type="entry name" value="TPR-like"/>
    <property type="match status" value="1"/>
</dbReference>
<dbReference type="Proteomes" id="UP000182961">
    <property type="component" value="Unassembled WGS sequence"/>
</dbReference>
<dbReference type="InterPro" id="IPR019734">
    <property type="entry name" value="TPR_rpt"/>
</dbReference>
<dbReference type="AlphaFoldDB" id="A0A1I4WGG7"/>
<evidence type="ECO:0000256" key="2">
    <source>
        <dbReference type="SAM" id="SignalP"/>
    </source>
</evidence>
<evidence type="ECO:0000313" key="3">
    <source>
        <dbReference type="EMBL" id="SFN12768.1"/>
    </source>
</evidence>
<dbReference type="Gene3D" id="1.25.40.10">
    <property type="entry name" value="Tetratricopeptide repeat domain"/>
    <property type="match status" value="1"/>
</dbReference>
<organism evidence="3 4">
    <name type="scientific">Flavobacterium succinicans</name>
    <dbReference type="NCBI Taxonomy" id="29536"/>
    <lineage>
        <taxon>Bacteria</taxon>
        <taxon>Pseudomonadati</taxon>
        <taxon>Bacteroidota</taxon>
        <taxon>Flavobacteriia</taxon>
        <taxon>Flavobacteriales</taxon>
        <taxon>Flavobacteriaceae</taxon>
        <taxon>Flavobacterium</taxon>
    </lineage>
</organism>
<feature type="signal peptide" evidence="2">
    <location>
        <begin position="1"/>
        <end position="20"/>
    </location>
</feature>
<dbReference type="Pfam" id="PF13181">
    <property type="entry name" value="TPR_8"/>
    <property type="match status" value="1"/>
</dbReference>
<proteinExistence type="predicted"/>
<keyword evidence="2" id="KW-0732">Signal</keyword>
<keyword evidence="4" id="KW-1185">Reference proteome</keyword>
<accession>A0A1I4WGG7</accession>